<dbReference type="PANTHER" id="PTHR15633:SF2">
    <property type="entry name" value="NUCLEOLAR PROTEIN 11"/>
    <property type="match status" value="1"/>
</dbReference>
<proteinExistence type="predicted"/>
<dbReference type="Proteomes" id="UP000807353">
    <property type="component" value="Unassembled WGS sequence"/>
</dbReference>
<dbReference type="PANTHER" id="PTHR15633">
    <property type="entry name" value="NUCLEOLAR PROTEIN 11"/>
    <property type="match status" value="1"/>
</dbReference>
<accession>A0A9P5Y4A8</accession>
<keyword evidence="2" id="KW-1185">Reference proteome</keyword>
<dbReference type="OrthoDB" id="4349954at2759"/>
<evidence type="ECO:0000313" key="1">
    <source>
        <dbReference type="EMBL" id="KAF9461998.1"/>
    </source>
</evidence>
<organism evidence="1 2">
    <name type="scientific">Collybia nuda</name>
    <dbReference type="NCBI Taxonomy" id="64659"/>
    <lineage>
        <taxon>Eukaryota</taxon>
        <taxon>Fungi</taxon>
        <taxon>Dikarya</taxon>
        <taxon>Basidiomycota</taxon>
        <taxon>Agaricomycotina</taxon>
        <taxon>Agaricomycetes</taxon>
        <taxon>Agaricomycetidae</taxon>
        <taxon>Agaricales</taxon>
        <taxon>Tricholomatineae</taxon>
        <taxon>Clitocybaceae</taxon>
        <taxon>Collybia</taxon>
    </lineage>
</organism>
<dbReference type="GO" id="GO:0003723">
    <property type="term" value="F:RNA binding"/>
    <property type="evidence" value="ECO:0007669"/>
    <property type="project" value="TreeGrafter"/>
</dbReference>
<protein>
    <submittedName>
        <fullName evidence="1">Uncharacterized protein</fullName>
    </submittedName>
</protein>
<reference evidence="1" key="1">
    <citation type="submission" date="2020-11" db="EMBL/GenBank/DDBJ databases">
        <authorList>
            <consortium name="DOE Joint Genome Institute"/>
            <person name="Ahrendt S."/>
            <person name="Riley R."/>
            <person name="Andreopoulos W."/>
            <person name="Labutti K."/>
            <person name="Pangilinan J."/>
            <person name="Ruiz-Duenas F.J."/>
            <person name="Barrasa J.M."/>
            <person name="Sanchez-Garcia M."/>
            <person name="Camarero S."/>
            <person name="Miyauchi S."/>
            <person name="Serrano A."/>
            <person name="Linde D."/>
            <person name="Babiker R."/>
            <person name="Drula E."/>
            <person name="Ayuso-Fernandez I."/>
            <person name="Pacheco R."/>
            <person name="Padilla G."/>
            <person name="Ferreira P."/>
            <person name="Barriuso J."/>
            <person name="Kellner H."/>
            <person name="Castanera R."/>
            <person name="Alfaro M."/>
            <person name="Ramirez L."/>
            <person name="Pisabarro A.G."/>
            <person name="Kuo A."/>
            <person name="Tritt A."/>
            <person name="Lipzen A."/>
            <person name="He G."/>
            <person name="Yan M."/>
            <person name="Ng V."/>
            <person name="Cullen D."/>
            <person name="Martin F."/>
            <person name="Rosso M.-N."/>
            <person name="Henrissat B."/>
            <person name="Hibbett D."/>
            <person name="Martinez A.T."/>
            <person name="Grigoriev I.V."/>
        </authorList>
    </citation>
    <scope>NUCLEOTIDE SEQUENCE</scope>
    <source>
        <strain evidence="1">CBS 247.69</strain>
    </source>
</reference>
<sequence>MESSIGEPFLLSTYATSQRLQKSAGRKGKKQKLSANVFATHEKASGSSDGYATVTAQADGIHILDISTLHPVISHTLGPSTTFSCPAITIKTIQGADNVYSTYAVIESSSELDAEENGRTVWMWRENTSGSLADRATQKKVSMVIPHLVAGLYHCEELSSRILAQSWDGDVTITDLDLDIKHTRTSSKPRRVYQTFVYPRRSCSFVPPRTAPSRGAIVLTLAESPQSMHIEILAVDDDNDTQLIELGDCPVPLKQADILSISCSNAGFLTIISRDGSWHTFQLESRDGDSLILSPATETFRLTGLSFISNTKSTEDISLLSLGSSHVLLTAVSKSPAEIVLLLWDLQYSVLLAYNTLPIPSSLTESNDATIKLTLVHTLNSQAILLLSPTSPDGGRKLQTSTSRSSVLVVPFTVPATSTIANAMGRASFGAKWIDQGTASSSKSLSPPTHDPVRSKVLATMTTAMQQNLPQAANVAFFEWEKRETVAAARASDLAVDSDINSHPALDYAFVKDLLTTIFQLSKPANTPYSSEVLRYLLDRRLVSGTMVGGGLLAALRLKGDWQSIELALKNVIDITETELMQCLQLVVARYRQNDSKEADAMEIDSVSDLPTLPAFLASCVTYPTSPAILRSALRHSFNDPADIVAILKVLNTWVNQWGKRDIRLLPSKKDVIKNEHGVLVLKAKEKEVHRDLPPLLKILSFLQTLLDASFLALLQYPPSHTILRSIFSQIEPEISYLDQIEQLRGPLEPFVKAHTKAIREAGEDKRKQPVADWRQRRKQAHEQAGLSIGLYQLEELVL</sequence>
<dbReference type="AlphaFoldDB" id="A0A9P5Y4A8"/>
<comment type="caution">
    <text evidence="1">The sequence shown here is derived from an EMBL/GenBank/DDBJ whole genome shotgun (WGS) entry which is preliminary data.</text>
</comment>
<gene>
    <name evidence="1" type="ORF">BDZ94DRAFT_1262189</name>
</gene>
<evidence type="ECO:0000313" key="2">
    <source>
        <dbReference type="Proteomes" id="UP000807353"/>
    </source>
</evidence>
<dbReference type="InterPro" id="IPR042859">
    <property type="entry name" value="NOL11"/>
</dbReference>
<dbReference type="EMBL" id="MU150276">
    <property type="protein sequence ID" value="KAF9461998.1"/>
    <property type="molecule type" value="Genomic_DNA"/>
</dbReference>
<dbReference type="GO" id="GO:0030490">
    <property type="term" value="P:maturation of SSU-rRNA"/>
    <property type="evidence" value="ECO:0007669"/>
    <property type="project" value="InterPro"/>
</dbReference>
<name>A0A9P5Y4A8_9AGAR</name>
<dbReference type="GO" id="GO:0005730">
    <property type="term" value="C:nucleolus"/>
    <property type="evidence" value="ECO:0007669"/>
    <property type="project" value="TreeGrafter"/>
</dbReference>